<dbReference type="AlphaFoldDB" id="A0AAE9Z9L4"/>
<feature type="transmembrane region" description="Helical" evidence="6">
    <location>
        <begin position="370"/>
        <end position="392"/>
    </location>
</feature>
<dbReference type="GO" id="GO:0005886">
    <property type="term" value="C:plasma membrane"/>
    <property type="evidence" value="ECO:0007669"/>
    <property type="project" value="UniProtKB-SubCell"/>
</dbReference>
<evidence type="ECO:0000313" key="9">
    <source>
        <dbReference type="EMBL" id="WDE09280.1"/>
    </source>
</evidence>
<keyword evidence="5 6" id="KW-0472">Membrane</keyword>
<feature type="transmembrane region" description="Helical" evidence="6">
    <location>
        <begin position="21"/>
        <end position="41"/>
    </location>
</feature>
<evidence type="ECO:0000256" key="4">
    <source>
        <dbReference type="ARBA" id="ARBA00022989"/>
    </source>
</evidence>
<sequence length="805" mass="90697">MFINFLTILYRRLLLDPVYSLVNILGLTIGLSCFVLVMLYINDELSYDRFWQNTESIYRVETDMSLSGNRQQVHYDRTYPAVAPLIENRLDQLQSAARLTTRKFLVSHEQNNFYERVRFVDPAFFNIFDLKFISGDRDTALLTLDTIVLNESTATKYFGQRDAVGQYVLLDGKHKLRVTGVVKDIPANSHLDLGLVTNLRTLEKMYGGDVLRHWRFNSMYTYVLLDPHSDVEQASFSLNELVANNSPERLMKKVSLSLNPLADIHLKNSEFGVFNILVVLGSMSFLILTMACINTINITTAKSTERKKEVGVRKALGSSRLELFNQFMFESFLLAIISLALAIGLVHLLLPWFGQVTNKALAFDFTDAGLLLQILGLSVLTGLLSGVYPALVMSKFKPIDILKSNIHFGLGALGLRTSLVIFQFVIAIIMCIGSYFVYLQMNHIKNTNLGFNKENILILGNMNWTDIKPYFNTLQTELLQHPDIKSASGSLTVPGREFNRIGSFYVEGSSMEEASISLNRMAIDYDFFKTYEIELLAGRYFSRDYGSDLVHSQKESAGKPTYNVIINEMAMQKFGWQQADQAIGKKLLSSDGRWTFDSRVVGVVSDFHILAGHGAISPYIFIVAPGASGYMSVKVSGNNLTDTIEYIDDTWKKVIPQYPIVRSFLDDDLSDSFSQWEKNSQLLLALSIVAVIIAAVGSFGLSAFNLKSRNKEISMRKVVGATAYDLVKLLTWDFSKPLLIANAIAWPVTFFLLRAWLADFAYRVDINLLAFVVTGIASLLFTWLVVSYHTVKVARTNPARIFKHL</sequence>
<feature type="domain" description="ABC3 transporter permease C-terminal" evidence="7">
    <location>
        <begin position="685"/>
        <end position="798"/>
    </location>
</feature>
<evidence type="ECO:0000256" key="2">
    <source>
        <dbReference type="ARBA" id="ARBA00022475"/>
    </source>
</evidence>
<dbReference type="InterPro" id="IPR003838">
    <property type="entry name" value="ABC3_permease_C"/>
</dbReference>
<protein>
    <submittedName>
        <fullName evidence="9">ABC transporter permease</fullName>
    </submittedName>
</protein>
<feature type="transmembrane region" description="Helical" evidence="6">
    <location>
        <begin position="273"/>
        <end position="298"/>
    </location>
</feature>
<evidence type="ECO:0000256" key="1">
    <source>
        <dbReference type="ARBA" id="ARBA00004651"/>
    </source>
</evidence>
<evidence type="ECO:0000259" key="7">
    <source>
        <dbReference type="Pfam" id="PF02687"/>
    </source>
</evidence>
<dbReference type="PANTHER" id="PTHR30572:SF18">
    <property type="entry name" value="ABC-TYPE MACROLIDE FAMILY EXPORT SYSTEM PERMEASE COMPONENT 2"/>
    <property type="match status" value="1"/>
</dbReference>
<dbReference type="InterPro" id="IPR050250">
    <property type="entry name" value="Macrolide_Exporter_MacB"/>
</dbReference>
<feature type="domain" description="ABC3 transporter permease C-terminal" evidence="7">
    <location>
        <begin position="282"/>
        <end position="398"/>
    </location>
</feature>
<feature type="transmembrane region" description="Helical" evidence="6">
    <location>
        <begin position="682"/>
        <end position="706"/>
    </location>
</feature>
<evidence type="ECO:0000313" key="10">
    <source>
        <dbReference type="Proteomes" id="UP000032352"/>
    </source>
</evidence>
<dbReference type="RefSeq" id="WP_044837585.1">
    <property type="nucleotide sequence ID" value="NZ_CP059734.1"/>
</dbReference>
<dbReference type="PANTHER" id="PTHR30572">
    <property type="entry name" value="MEMBRANE COMPONENT OF TRANSPORTER-RELATED"/>
    <property type="match status" value="1"/>
</dbReference>
<reference evidence="9 10" key="1">
    <citation type="journal article" date="2015" name="Genome Announc.">
        <title>Draft Genome Sequences of Marine Isolates of Thalassomonas viridans and Thalassomonas actiniarum.</title>
        <authorList>
            <person name="Olonade I."/>
            <person name="van Zyl L.J."/>
            <person name="Trindade M."/>
        </authorList>
    </citation>
    <scope>NUCLEOTIDE SEQUENCE [LARGE SCALE GENOMIC DNA]</scope>
    <source>
        <strain evidence="9 10">XOM25</strain>
    </source>
</reference>
<dbReference type="InterPro" id="IPR025857">
    <property type="entry name" value="MacB_PCD"/>
</dbReference>
<feature type="transmembrane region" description="Helical" evidence="6">
    <location>
        <begin position="413"/>
        <end position="438"/>
    </location>
</feature>
<accession>A0AAE9Z9L4</accession>
<feature type="transmembrane region" description="Helical" evidence="6">
    <location>
        <begin position="738"/>
        <end position="757"/>
    </location>
</feature>
<gene>
    <name evidence="9" type="ORF">SG34_031445</name>
</gene>
<dbReference type="Pfam" id="PF02687">
    <property type="entry name" value="FtsX"/>
    <property type="match status" value="2"/>
</dbReference>
<dbReference type="Proteomes" id="UP000032352">
    <property type="component" value="Chromosome pTvir"/>
</dbReference>
<feature type="transmembrane region" description="Helical" evidence="6">
    <location>
        <begin position="327"/>
        <end position="350"/>
    </location>
</feature>
<keyword evidence="4 6" id="KW-1133">Transmembrane helix</keyword>
<evidence type="ECO:0000256" key="5">
    <source>
        <dbReference type="ARBA" id="ARBA00023136"/>
    </source>
</evidence>
<evidence type="ECO:0000256" key="3">
    <source>
        <dbReference type="ARBA" id="ARBA00022692"/>
    </source>
</evidence>
<feature type="transmembrane region" description="Helical" evidence="6">
    <location>
        <begin position="769"/>
        <end position="791"/>
    </location>
</feature>
<dbReference type="GO" id="GO:0022857">
    <property type="term" value="F:transmembrane transporter activity"/>
    <property type="evidence" value="ECO:0007669"/>
    <property type="project" value="TreeGrafter"/>
</dbReference>
<name>A0AAE9Z9L4_9GAMM</name>
<keyword evidence="10" id="KW-1185">Reference proteome</keyword>
<dbReference type="Pfam" id="PF12704">
    <property type="entry name" value="MacB_PCD"/>
    <property type="match status" value="1"/>
</dbReference>
<dbReference type="KEGG" id="tvd:SG34_031445"/>
<reference evidence="9 10" key="2">
    <citation type="journal article" date="2022" name="Mar. Drugs">
        <title>Bioassay-Guided Fractionation Leads to the Detection of Cholic Acid Generated by the Rare Thalassomonas sp.</title>
        <authorList>
            <person name="Pheiffer F."/>
            <person name="Schneider Y.K."/>
            <person name="Hansen E.H."/>
            <person name="Andersen J.H."/>
            <person name="Isaksson J."/>
            <person name="Busche T."/>
            <person name="R C."/>
            <person name="Kalinowski J."/>
            <person name="Zyl L.V."/>
            <person name="Trindade M."/>
        </authorList>
    </citation>
    <scope>NUCLEOTIDE SEQUENCE [LARGE SCALE GENOMIC DNA]</scope>
    <source>
        <strain evidence="9 10">XOM25</strain>
    </source>
</reference>
<feature type="domain" description="MacB-like periplasmic core" evidence="8">
    <location>
        <begin position="20"/>
        <end position="240"/>
    </location>
</feature>
<evidence type="ECO:0000256" key="6">
    <source>
        <dbReference type="SAM" id="Phobius"/>
    </source>
</evidence>
<keyword evidence="3 6" id="KW-0812">Transmembrane</keyword>
<keyword evidence="2" id="KW-1003">Cell membrane</keyword>
<proteinExistence type="predicted"/>
<organism evidence="9 10">
    <name type="scientific">Thalassomonas viridans</name>
    <dbReference type="NCBI Taxonomy" id="137584"/>
    <lineage>
        <taxon>Bacteria</taxon>
        <taxon>Pseudomonadati</taxon>
        <taxon>Pseudomonadota</taxon>
        <taxon>Gammaproteobacteria</taxon>
        <taxon>Alteromonadales</taxon>
        <taxon>Colwelliaceae</taxon>
        <taxon>Thalassomonas</taxon>
    </lineage>
</organism>
<comment type="subcellular location">
    <subcellularLocation>
        <location evidence="1">Cell membrane</location>
        <topology evidence="1">Multi-pass membrane protein</topology>
    </subcellularLocation>
</comment>
<dbReference type="EMBL" id="CP059734">
    <property type="protein sequence ID" value="WDE09280.1"/>
    <property type="molecule type" value="Genomic_DNA"/>
</dbReference>
<evidence type="ECO:0000259" key="8">
    <source>
        <dbReference type="Pfam" id="PF12704"/>
    </source>
</evidence>